<gene>
    <name evidence="4" type="ORF">N44_03784</name>
</gene>
<dbReference type="Pfam" id="PF02638">
    <property type="entry name" value="GHL10"/>
    <property type="match status" value="1"/>
</dbReference>
<dbReference type="InterPro" id="IPR017853">
    <property type="entry name" value="GH"/>
</dbReference>
<accession>A0A0A1VZH4</accession>
<dbReference type="AlphaFoldDB" id="A0A0A1VZH4"/>
<dbReference type="Gene3D" id="3.20.20.80">
    <property type="entry name" value="Glycosidases"/>
    <property type="match status" value="1"/>
</dbReference>
<dbReference type="CDD" id="cd03143">
    <property type="entry name" value="A4_beta-galactosidase_middle_domain"/>
    <property type="match status" value="1"/>
</dbReference>
<comment type="caution">
    <text evidence="4">The sequence shown here is derived from an EMBL/GenBank/DDBJ whole genome shotgun (WGS) entry which is preliminary data.</text>
</comment>
<feature type="domain" description="Glycosyl hydrolase-like 10" evidence="3">
    <location>
        <begin position="409"/>
        <end position="720"/>
    </location>
</feature>
<evidence type="ECO:0000256" key="2">
    <source>
        <dbReference type="SAM" id="MobiDB-lite"/>
    </source>
</evidence>
<dbReference type="InterPro" id="IPR029062">
    <property type="entry name" value="Class_I_gatase-like"/>
</dbReference>
<evidence type="ECO:0000259" key="3">
    <source>
        <dbReference type="Pfam" id="PF02638"/>
    </source>
</evidence>
<dbReference type="Gene3D" id="3.40.50.880">
    <property type="match status" value="1"/>
</dbReference>
<dbReference type="SUPFAM" id="SSF52317">
    <property type="entry name" value="Class I glutamine amidotransferase-like"/>
    <property type="match status" value="1"/>
</dbReference>
<dbReference type="EMBL" id="BBPA01000066">
    <property type="protein sequence ID" value="GAL94929.1"/>
    <property type="molecule type" value="Genomic_DNA"/>
</dbReference>
<name>A0A0A1VZH4_MICAE</name>
<dbReference type="RefSeq" id="WP_045361129.1">
    <property type="nucleotide sequence ID" value="NZ_BBPA01000066.1"/>
</dbReference>
<dbReference type="InterPro" id="IPR052177">
    <property type="entry name" value="Divisome_Glycosyl_Hydrolase"/>
</dbReference>
<dbReference type="SUPFAM" id="SSF51445">
    <property type="entry name" value="(Trans)glycosidases"/>
    <property type="match status" value="1"/>
</dbReference>
<proteinExistence type="predicted"/>
<sequence>MLGSSFRLDHLFNKPLIAGLLSCVGVLLPIPVLATPVAVLKSQENANQWTDITERLQNVGVNYCILQSNQWQSDADLNKIKVLIIPNVETISGLQADVLSRWLNRGGKIIVTGPAGNLSEPAVRHQLRSLFGAYWAYPHSQAYTLRPTNLGELKNQKPLASSLLGGVVIPTGVNSQTVAVWGARNNPPAVVLNNNSIFLGWRWGSDAVANLALDSAWLETALQRYGINRSSSPSTIAPYCQGSSTIVNNINNTPTAISRSERVATAPRRPLPQISENPPRETARLSPSTGQIPPKASLTPQQISQMTAELQGLIGRYGVTLLASEASNSNISNTDKSLAQAFHNRGKNSPTTDTARRFRLALENAQGTLNNFQNLIVQGSYTQAREFWLQARRNLWDNYPTNRQFAQPEIRAMWLDRGTIVEAKNEEDLAKVFDRMAAAGINVVFFETVNASYTIYPSQVAPEQNPLTRGWDPLKVAVKLAHERNMEIHAWVWVFAAANQAHNKVLGQPLDYLGPVLSRNPDWRATNKSGGSFDYSQGTKKAFFDPANPDVQNYLLSLYEEIVKNYDVDGLQLDYIRYPFQSQNSHQTYGYGKSSRWLFKQMTGVDPITLNTRGALWEQWTSFKIRQVDTFVSQVSTRLKQIRPHLKMSAAVFPLEQKERLYRIQQNWEEWGQNQWIDLIFLMTYALDTGTLEDKTQSLFDRQIAGNALIIPGIRLLKVPDQVTIDQLQFIRNLPTSGFALFATENLNPNLQTILNRIQGSIITKKAEPLPHRQPFKTAAVRFNSLRQEWSFLIVNNLWAMEERTLKAWGQEVDEMANLLEQLATNPSPRNLTLTQNALKRFSYQFKSVMSRQKDLSAYQIQVWENRLATLQSLLSYGQRVEF</sequence>
<reference evidence="5" key="1">
    <citation type="journal article" date="2015" name="Genome">
        <title>Whole Genome Sequence of the Non-Microcystin-Producing Microcystis aeruginosa Strain NIES-44.</title>
        <authorList>
            <person name="Okano K."/>
            <person name="Miyata N."/>
            <person name="Ozaki Y."/>
        </authorList>
    </citation>
    <scope>NUCLEOTIDE SEQUENCE [LARGE SCALE GENOMIC DNA]</scope>
    <source>
        <strain evidence="5">NIES-44</strain>
    </source>
</reference>
<keyword evidence="1" id="KW-0732">Signal</keyword>
<evidence type="ECO:0000313" key="4">
    <source>
        <dbReference type="EMBL" id="GAL94929.1"/>
    </source>
</evidence>
<protein>
    <submittedName>
        <fullName evidence="4">FenI</fullName>
    </submittedName>
</protein>
<evidence type="ECO:0000256" key="1">
    <source>
        <dbReference type="ARBA" id="ARBA00022729"/>
    </source>
</evidence>
<dbReference type="PANTHER" id="PTHR43405:SF1">
    <property type="entry name" value="GLYCOSYL HYDROLASE DIGH"/>
    <property type="match status" value="1"/>
</dbReference>
<dbReference type="InterPro" id="IPR003790">
    <property type="entry name" value="GHL10"/>
</dbReference>
<evidence type="ECO:0000313" key="5">
    <source>
        <dbReference type="Proteomes" id="UP000030321"/>
    </source>
</evidence>
<organism evidence="4 5">
    <name type="scientific">Microcystis aeruginosa NIES-44</name>
    <dbReference type="NCBI Taxonomy" id="449439"/>
    <lineage>
        <taxon>Bacteria</taxon>
        <taxon>Bacillati</taxon>
        <taxon>Cyanobacteriota</taxon>
        <taxon>Cyanophyceae</taxon>
        <taxon>Oscillatoriophycideae</taxon>
        <taxon>Chroococcales</taxon>
        <taxon>Microcystaceae</taxon>
        <taxon>Microcystis</taxon>
    </lineage>
</organism>
<dbReference type="Proteomes" id="UP000030321">
    <property type="component" value="Unassembled WGS sequence"/>
</dbReference>
<feature type="region of interest" description="Disordered" evidence="2">
    <location>
        <begin position="257"/>
        <end position="298"/>
    </location>
</feature>
<dbReference type="PANTHER" id="PTHR43405">
    <property type="entry name" value="GLYCOSYL HYDROLASE DIGH"/>
    <property type="match status" value="1"/>
</dbReference>